<name>A0A5N6WF93_9EURO</name>
<organism evidence="1 2">
    <name type="scientific">Aspergillus transmontanensis</name>
    <dbReference type="NCBI Taxonomy" id="1034304"/>
    <lineage>
        <taxon>Eukaryota</taxon>
        <taxon>Fungi</taxon>
        <taxon>Dikarya</taxon>
        <taxon>Ascomycota</taxon>
        <taxon>Pezizomycotina</taxon>
        <taxon>Eurotiomycetes</taxon>
        <taxon>Eurotiomycetidae</taxon>
        <taxon>Eurotiales</taxon>
        <taxon>Aspergillaceae</taxon>
        <taxon>Aspergillus</taxon>
        <taxon>Aspergillus subgen. Circumdati</taxon>
    </lineage>
</organism>
<dbReference type="Proteomes" id="UP000325433">
    <property type="component" value="Unassembled WGS sequence"/>
</dbReference>
<accession>A0A5N6WF93</accession>
<proteinExistence type="predicted"/>
<reference evidence="2" key="1">
    <citation type="submission" date="2019-04" db="EMBL/GenBank/DDBJ databases">
        <title>Friends and foes A comparative genomics studyof 23 Aspergillus species from section Flavi.</title>
        <authorList>
            <consortium name="DOE Joint Genome Institute"/>
            <person name="Kjaerbolling I."/>
            <person name="Vesth T."/>
            <person name="Frisvad J.C."/>
            <person name="Nybo J.L."/>
            <person name="Theobald S."/>
            <person name="Kildgaard S."/>
            <person name="Isbrandt T."/>
            <person name="Kuo A."/>
            <person name="Sato A."/>
            <person name="Lyhne E.K."/>
            <person name="Kogle M.E."/>
            <person name="Wiebenga A."/>
            <person name="Kun R.S."/>
            <person name="Lubbers R.J."/>
            <person name="Makela M.R."/>
            <person name="Barry K."/>
            <person name="Chovatia M."/>
            <person name="Clum A."/>
            <person name="Daum C."/>
            <person name="Haridas S."/>
            <person name="He G."/>
            <person name="LaButti K."/>
            <person name="Lipzen A."/>
            <person name="Mondo S."/>
            <person name="Riley R."/>
            <person name="Salamov A."/>
            <person name="Simmons B.A."/>
            <person name="Magnuson J.K."/>
            <person name="Henrissat B."/>
            <person name="Mortensen U.H."/>
            <person name="Larsen T.O."/>
            <person name="Devries R.P."/>
            <person name="Grigoriev I.V."/>
            <person name="Machida M."/>
            <person name="Baker S.E."/>
            <person name="Andersen M.R."/>
        </authorList>
    </citation>
    <scope>NUCLEOTIDE SEQUENCE [LARGE SCALE GENOMIC DNA]</scope>
    <source>
        <strain evidence="2">CBS 130015</strain>
    </source>
</reference>
<dbReference type="AlphaFoldDB" id="A0A5N6WF93"/>
<evidence type="ECO:0000313" key="2">
    <source>
        <dbReference type="Proteomes" id="UP000325433"/>
    </source>
</evidence>
<keyword evidence="2" id="KW-1185">Reference proteome</keyword>
<sequence length="63" mass="6619">MTTPPAENVFIQTVTDAPEKGCVTIPGRHIDGIAGGPGYRVWANALGTSEAPFAESKTFTVEN</sequence>
<gene>
    <name evidence="1" type="ORF">BDV41DRAFT_571134</name>
</gene>
<protein>
    <submittedName>
        <fullName evidence="1">Uncharacterized protein</fullName>
    </submittedName>
</protein>
<dbReference type="EMBL" id="ML738294">
    <property type="protein sequence ID" value="KAE8319504.1"/>
    <property type="molecule type" value="Genomic_DNA"/>
</dbReference>
<evidence type="ECO:0000313" key="1">
    <source>
        <dbReference type="EMBL" id="KAE8319504.1"/>
    </source>
</evidence>